<keyword evidence="4" id="KW-0309">Germination</keyword>
<dbReference type="GO" id="GO:0016020">
    <property type="term" value="C:membrane"/>
    <property type="evidence" value="ECO:0007669"/>
    <property type="project" value="UniProtKB-SubCell"/>
</dbReference>
<comment type="caution">
    <text evidence="9">The sequence shown here is derived from an EMBL/GenBank/DDBJ whole genome shotgun (WGS) entry which is preliminary data.</text>
</comment>
<keyword evidence="3" id="KW-0813">Transport</keyword>
<dbReference type="OrthoDB" id="2840438at2"/>
<comment type="similarity">
    <text evidence="2">Belongs to the amino acid-polyamine-organocation (APC) superfamily. Spore germination protein (SGP) (TC 2.A.3.9) family.</text>
</comment>
<keyword evidence="5 8" id="KW-0812">Transmembrane</keyword>
<evidence type="ECO:0000313" key="9">
    <source>
        <dbReference type="EMBL" id="PYY27550.1"/>
    </source>
</evidence>
<dbReference type="Proteomes" id="UP000247459">
    <property type="component" value="Unassembled WGS sequence"/>
</dbReference>
<dbReference type="Pfam" id="PF03845">
    <property type="entry name" value="Spore_permease"/>
    <property type="match status" value="1"/>
</dbReference>
<dbReference type="InterPro" id="IPR004761">
    <property type="entry name" value="Spore_GerAB"/>
</dbReference>
<reference evidence="9 10" key="1">
    <citation type="submission" date="2018-01" db="EMBL/GenBank/DDBJ databases">
        <title>Genome sequence of the PGP bacterium Paenibacillus illinoisensis E3.</title>
        <authorList>
            <person name="Rolli E."/>
            <person name="Marasco R."/>
            <person name="Bessem C."/>
            <person name="Michoud G."/>
            <person name="Gaiarsa S."/>
            <person name="Borin S."/>
            <person name="Daffonchio D."/>
        </authorList>
    </citation>
    <scope>NUCLEOTIDE SEQUENCE [LARGE SCALE GENOMIC DNA]</scope>
    <source>
        <strain evidence="9 10">E3</strain>
    </source>
</reference>
<evidence type="ECO:0000256" key="2">
    <source>
        <dbReference type="ARBA" id="ARBA00007998"/>
    </source>
</evidence>
<sequence length="365" mass="40713">MSKTVTRVSGLVIAFSLFQVGSTTLFLLGATAKQDAWLAMMIGSLGGFVLLMMYLFIHKLDPQRDLYELLRYYWGKWIGSLGGLLFIGYFTYEASRSIRDIGELGTLTLLNQTPTAVVTLIALGVCADVVRFGPRVWFLLCHIFLLLMILGYGAILVLVPFTGLIHLDFLFPVLENGIAPVVEAAIPEIISFPFGQTVLFLVLFKLIKDKSKLKRSIMIAYGITAVFLIIMNELSVLVLGPEFAASSTYPLFEVTQLIEVPKIIERADVLFTMILFIGIGVKTAGFMFGAVIGLQTITPFRYKPALLLLSLIIYGLTFLSPRLTEFLWLGLHLALVKIWPVFQIALPALLFLTILIRKKIRKKHS</sequence>
<evidence type="ECO:0000256" key="8">
    <source>
        <dbReference type="SAM" id="Phobius"/>
    </source>
</evidence>
<name>A0A2W0C5I8_9BACL</name>
<evidence type="ECO:0000256" key="5">
    <source>
        <dbReference type="ARBA" id="ARBA00022692"/>
    </source>
</evidence>
<evidence type="ECO:0000256" key="7">
    <source>
        <dbReference type="ARBA" id="ARBA00023136"/>
    </source>
</evidence>
<evidence type="ECO:0008006" key="11">
    <source>
        <dbReference type="Google" id="ProtNLM"/>
    </source>
</evidence>
<keyword evidence="6 8" id="KW-1133">Transmembrane helix</keyword>
<feature type="transmembrane region" description="Helical" evidence="8">
    <location>
        <begin position="137"/>
        <end position="165"/>
    </location>
</feature>
<feature type="transmembrane region" description="Helical" evidence="8">
    <location>
        <begin position="219"/>
        <end position="240"/>
    </location>
</feature>
<organism evidence="9 10">
    <name type="scientific">Paenibacillus illinoisensis</name>
    <dbReference type="NCBI Taxonomy" id="59845"/>
    <lineage>
        <taxon>Bacteria</taxon>
        <taxon>Bacillati</taxon>
        <taxon>Bacillota</taxon>
        <taxon>Bacilli</taxon>
        <taxon>Bacillales</taxon>
        <taxon>Paenibacillaceae</taxon>
        <taxon>Paenibacillus</taxon>
    </lineage>
</organism>
<evidence type="ECO:0000313" key="10">
    <source>
        <dbReference type="Proteomes" id="UP000247459"/>
    </source>
</evidence>
<dbReference type="GO" id="GO:0009847">
    <property type="term" value="P:spore germination"/>
    <property type="evidence" value="ECO:0007669"/>
    <property type="project" value="InterPro"/>
</dbReference>
<protein>
    <recommendedName>
        <fullName evidence="11">Spore germination protein</fullName>
    </recommendedName>
</protein>
<feature type="transmembrane region" description="Helical" evidence="8">
    <location>
        <begin position="12"/>
        <end position="30"/>
    </location>
</feature>
<feature type="transmembrane region" description="Helical" evidence="8">
    <location>
        <begin position="185"/>
        <end position="207"/>
    </location>
</feature>
<accession>A0A2W0C5I8</accession>
<feature type="transmembrane region" description="Helical" evidence="8">
    <location>
        <begin position="306"/>
        <end position="324"/>
    </location>
</feature>
<feature type="transmembrane region" description="Helical" evidence="8">
    <location>
        <begin position="69"/>
        <end position="92"/>
    </location>
</feature>
<evidence type="ECO:0000256" key="1">
    <source>
        <dbReference type="ARBA" id="ARBA00004141"/>
    </source>
</evidence>
<dbReference type="RefSeq" id="WP_095360555.1">
    <property type="nucleotide sequence ID" value="NZ_PRLG01000021.1"/>
</dbReference>
<evidence type="ECO:0000256" key="4">
    <source>
        <dbReference type="ARBA" id="ARBA00022544"/>
    </source>
</evidence>
<gene>
    <name evidence="9" type="ORF">PIL02S_04143</name>
</gene>
<dbReference type="AlphaFoldDB" id="A0A2W0C5I8"/>
<keyword evidence="7 8" id="KW-0472">Membrane</keyword>
<dbReference type="NCBIfam" id="TIGR00912">
    <property type="entry name" value="2A0309"/>
    <property type="match status" value="1"/>
</dbReference>
<dbReference type="PANTHER" id="PTHR34975:SF2">
    <property type="entry name" value="SPORE GERMINATION PROTEIN A2"/>
    <property type="match status" value="1"/>
</dbReference>
<evidence type="ECO:0000256" key="3">
    <source>
        <dbReference type="ARBA" id="ARBA00022448"/>
    </source>
</evidence>
<dbReference type="PANTHER" id="PTHR34975">
    <property type="entry name" value="SPORE GERMINATION PROTEIN A2"/>
    <property type="match status" value="1"/>
</dbReference>
<dbReference type="EMBL" id="PRLG01000021">
    <property type="protein sequence ID" value="PYY27550.1"/>
    <property type="molecule type" value="Genomic_DNA"/>
</dbReference>
<feature type="transmembrane region" description="Helical" evidence="8">
    <location>
        <begin position="269"/>
        <end position="294"/>
    </location>
</feature>
<proteinExistence type="inferred from homology"/>
<comment type="subcellular location">
    <subcellularLocation>
        <location evidence="1">Membrane</location>
        <topology evidence="1">Multi-pass membrane protein</topology>
    </subcellularLocation>
</comment>
<feature type="transmembrane region" description="Helical" evidence="8">
    <location>
        <begin position="112"/>
        <end position="130"/>
    </location>
</feature>
<evidence type="ECO:0000256" key="6">
    <source>
        <dbReference type="ARBA" id="ARBA00022989"/>
    </source>
</evidence>
<feature type="transmembrane region" description="Helical" evidence="8">
    <location>
        <begin position="336"/>
        <end position="356"/>
    </location>
</feature>
<feature type="transmembrane region" description="Helical" evidence="8">
    <location>
        <begin position="36"/>
        <end position="57"/>
    </location>
</feature>